<dbReference type="UniPathway" id="UPA00219"/>
<evidence type="ECO:0000313" key="16">
    <source>
        <dbReference type="Proteomes" id="UP000636888"/>
    </source>
</evidence>
<dbReference type="RefSeq" id="WP_199382301.1">
    <property type="nucleotide sequence ID" value="NZ_JAEMHM010000002.1"/>
</dbReference>
<dbReference type="GO" id="GO:0004180">
    <property type="term" value="F:carboxypeptidase activity"/>
    <property type="evidence" value="ECO:0007669"/>
    <property type="project" value="UniProtKB-KW"/>
</dbReference>
<keyword evidence="8" id="KW-0378">Hydrolase</keyword>
<proteinExistence type="inferred from homology"/>
<dbReference type="PANTHER" id="PTHR32282:SF15">
    <property type="entry name" value="PENICILLIN-BINDING PROTEIN 1C"/>
    <property type="match status" value="1"/>
</dbReference>
<reference evidence="15" key="1">
    <citation type="submission" date="2020-12" db="EMBL/GenBank/DDBJ databases">
        <title>Geomonas sp. Red875, isolated from river sediment.</title>
        <authorList>
            <person name="Xu Z."/>
            <person name="Zhang Z."/>
            <person name="Masuda Y."/>
            <person name="Itoh H."/>
            <person name="Senoo K."/>
        </authorList>
    </citation>
    <scope>NUCLEOTIDE SEQUENCE</scope>
    <source>
        <strain evidence="15">Red875</strain>
    </source>
</reference>
<comment type="similarity">
    <text evidence="3">In the N-terminal section; belongs to the glycosyltransferase 51 family.</text>
</comment>
<dbReference type="GO" id="GO:0008955">
    <property type="term" value="F:peptidoglycan glycosyltransferase activity"/>
    <property type="evidence" value="ECO:0007669"/>
    <property type="project" value="UniProtKB-EC"/>
</dbReference>
<keyword evidence="16" id="KW-1185">Reference proteome</keyword>
<dbReference type="PANTHER" id="PTHR32282">
    <property type="entry name" value="BINDING PROTEIN TRANSPEPTIDASE, PUTATIVE-RELATED"/>
    <property type="match status" value="1"/>
</dbReference>
<dbReference type="InterPro" id="IPR050396">
    <property type="entry name" value="Glycosyltr_51/Transpeptidase"/>
</dbReference>
<evidence type="ECO:0000256" key="2">
    <source>
        <dbReference type="ARBA" id="ARBA00007090"/>
    </source>
</evidence>
<sequence>MSTISAQAALLPTFSEVQKAHRRSDVLILDRHGELIHELRVDKTGRRLEWTKLKDVSPALVKAVLQSEDRRFYEHGGVDWKAVGAALIDRFFGSKTRGASTISMQVAVMVQRGGRPLGHKTFRQKWDQMAAARELEKSWKKDEILEAYLNLVSFRSELQGIAAASRGLFGKEPSGLDLKESCTLAALIRSPNALPAVVGQRAALLAQSLSPGEPGEAYRRTAIDALSRPYRLRPYLALAPQVAKILTAGAGQGELSAQTINSTLDLRLQRFALQSLRQQLDLLQGRHVGNGAVLVVDNATGNILAYVGNSGDSQVDGIVAKRQAGSTLKPFLYGLALEKRLLTTASVLDDTPLHISTERGIYMPHDYDHRPRGPVTVRTALSASLNIPAVRTQLLVGTEPFADRLRRVGFDLRRSAEFYGFSLALGTADVSLKELVNAYRCIARGGIVSPLHLTPGHSGRTLRAMDPKVAYLVSDILSDPGSRSVTFGLDNPLTTRYWTAVKTGTSKDMRDNWCIGFSRRYTVGVWVGNLSGDPMWNVSGVSGAAPVWLEVMNYLHGNVRSAPPPRPRGVVAARVPAGHGEAERGELFLAGTEPPSVPAARPAGEAWHIARIAYPPDGTIIVIDPDIPEPNQRVFFETENEAPGLKWRLNGELLPPGEEGRRWAPRVGRYELALVDNGGKVQDAVSFEVRGQNQ</sequence>
<evidence type="ECO:0000259" key="13">
    <source>
        <dbReference type="Pfam" id="PF00912"/>
    </source>
</evidence>
<evidence type="ECO:0000256" key="11">
    <source>
        <dbReference type="ARBA" id="ARBA00049902"/>
    </source>
</evidence>
<keyword evidence="9" id="KW-0511">Multifunctional enzyme</keyword>
<organism evidence="15 16">
    <name type="scientific">Geomesophilobacter sediminis</name>
    <dbReference type="NCBI Taxonomy" id="2798584"/>
    <lineage>
        <taxon>Bacteria</taxon>
        <taxon>Pseudomonadati</taxon>
        <taxon>Thermodesulfobacteriota</taxon>
        <taxon>Desulfuromonadia</taxon>
        <taxon>Geobacterales</taxon>
        <taxon>Geobacteraceae</taxon>
        <taxon>Geomesophilobacter</taxon>
    </lineage>
</organism>
<evidence type="ECO:0000256" key="9">
    <source>
        <dbReference type="ARBA" id="ARBA00023268"/>
    </source>
</evidence>
<dbReference type="EC" id="2.4.99.28" evidence="10"/>
<dbReference type="GO" id="GO:0006508">
    <property type="term" value="P:proteolysis"/>
    <property type="evidence" value="ECO:0007669"/>
    <property type="project" value="UniProtKB-KW"/>
</dbReference>
<dbReference type="Pfam" id="PF00912">
    <property type="entry name" value="Transgly"/>
    <property type="match status" value="1"/>
</dbReference>
<dbReference type="GO" id="GO:0009252">
    <property type="term" value="P:peptidoglycan biosynthetic process"/>
    <property type="evidence" value="ECO:0007669"/>
    <property type="project" value="UniProtKB-UniPathway"/>
</dbReference>
<dbReference type="GO" id="GO:0030288">
    <property type="term" value="C:outer membrane-bounded periplasmic space"/>
    <property type="evidence" value="ECO:0007669"/>
    <property type="project" value="TreeGrafter"/>
</dbReference>
<dbReference type="InterPro" id="IPR011815">
    <property type="entry name" value="PBP_1c"/>
</dbReference>
<dbReference type="SUPFAM" id="SSF53955">
    <property type="entry name" value="Lysozyme-like"/>
    <property type="match status" value="1"/>
</dbReference>
<evidence type="ECO:0000259" key="14">
    <source>
        <dbReference type="Pfam" id="PF06832"/>
    </source>
</evidence>
<evidence type="ECO:0000259" key="12">
    <source>
        <dbReference type="Pfam" id="PF00905"/>
    </source>
</evidence>
<evidence type="ECO:0000313" key="15">
    <source>
        <dbReference type="EMBL" id="MBJ6723451.1"/>
    </source>
</evidence>
<evidence type="ECO:0000256" key="1">
    <source>
        <dbReference type="ARBA" id="ARBA00004752"/>
    </source>
</evidence>
<keyword evidence="7" id="KW-0808">Transferase</keyword>
<protein>
    <recommendedName>
        <fullName evidence="10">peptidoglycan glycosyltransferase</fullName>
        <ecNumber evidence="10">2.4.99.28</ecNumber>
    </recommendedName>
</protein>
<dbReference type="InterPro" id="IPR036950">
    <property type="entry name" value="PBP_transglycosylase"/>
</dbReference>
<comment type="caution">
    <text evidence="15">The sequence shown here is derived from an EMBL/GenBank/DDBJ whole genome shotgun (WGS) entry which is preliminary data.</text>
</comment>
<feature type="domain" description="Glycosyl transferase family 51" evidence="13">
    <location>
        <begin position="34"/>
        <end position="197"/>
    </location>
</feature>
<dbReference type="Pfam" id="PF06832">
    <property type="entry name" value="BiPBP_C"/>
    <property type="match status" value="1"/>
</dbReference>
<keyword evidence="5" id="KW-0645">Protease</keyword>
<dbReference type="AlphaFoldDB" id="A0A8J7LXP2"/>
<evidence type="ECO:0000256" key="4">
    <source>
        <dbReference type="ARBA" id="ARBA00022645"/>
    </source>
</evidence>
<comment type="similarity">
    <text evidence="2">In the C-terminal section; belongs to the transpeptidase family.</text>
</comment>
<dbReference type="SUPFAM" id="SSF56601">
    <property type="entry name" value="beta-lactamase/transpeptidase-like"/>
    <property type="match status" value="1"/>
</dbReference>
<dbReference type="Proteomes" id="UP000636888">
    <property type="component" value="Unassembled WGS sequence"/>
</dbReference>
<evidence type="ECO:0000256" key="10">
    <source>
        <dbReference type="ARBA" id="ARBA00044770"/>
    </source>
</evidence>
<dbReference type="Gene3D" id="1.10.3810.10">
    <property type="entry name" value="Biosynthetic peptidoglycan transglycosylase-like"/>
    <property type="match status" value="1"/>
</dbReference>
<gene>
    <name evidence="15" type="primary">pbpC</name>
    <name evidence="15" type="ORF">JFN93_01905</name>
</gene>
<evidence type="ECO:0000256" key="5">
    <source>
        <dbReference type="ARBA" id="ARBA00022670"/>
    </source>
</evidence>
<comment type="pathway">
    <text evidence="1">Cell wall biogenesis; peptidoglycan biosynthesis.</text>
</comment>
<comment type="catalytic activity">
    <reaction evidence="11">
        <text>[GlcNAc-(1-&gt;4)-Mur2Ac(oyl-L-Ala-gamma-D-Glu-L-Lys-D-Ala-D-Ala)](n)-di-trans,octa-cis-undecaprenyl diphosphate + beta-D-GlcNAc-(1-&gt;4)-Mur2Ac(oyl-L-Ala-gamma-D-Glu-L-Lys-D-Ala-D-Ala)-di-trans,octa-cis-undecaprenyl diphosphate = [GlcNAc-(1-&gt;4)-Mur2Ac(oyl-L-Ala-gamma-D-Glu-L-Lys-D-Ala-D-Ala)](n+1)-di-trans,octa-cis-undecaprenyl diphosphate + di-trans,octa-cis-undecaprenyl diphosphate + H(+)</text>
        <dbReference type="Rhea" id="RHEA:23708"/>
        <dbReference type="Rhea" id="RHEA-COMP:9602"/>
        <dbReference type="Rhea" id="RHEA-COMP:9603"/>
        <dbReference type="ChEBI" id="CHEBI:15378"/>
        <dbReference type="ChEBI" id="CHEBI:58405"/>
        <dbReference type="ChEBI" id="CHEBI:60033"/>
        <dbReference type="ChEBI" id="CHEBI:78435"/>
        <dbReference type="EC" id="2.4.99.28"/>
    </reaction>
</comment>
<evidence type="ECO:0000256" key="6">
    <source>
        <dbReference type="ARBA" id="ARBA00022676"/>
    </source>
</evidence>
<dbReference type="InterPro" id="IPR012338">
    <property type="entry name" value="Beta-lactam/transpept-like"/>
</dbReference>
<dbReference type="Gene3D" id="3.40.710.10">
    <property type="entry name" value="DD-peptidase/beta-lactamase superfamily"/>
    <property type="match status" value="1"/>
</dbReference>
<dbReference type="InterPro" id="IPR023346">
    <property type="entry name" value="Lysozyme-like_dom_sf"/>
</dbReference>
<name>A0A8J7LXP2_9BACT</name>
<feature type="domain" description="Penicillin-binding C-terminal" evidence="14">
    <location>
        <begin position="611"/>
        <end position="687"/>
    </location>
</feature>
<dbReference type="InterPro" id="IPR001264">
    <property type="entry name" value="Glyco_trans_51"/>
</dbReference>
<evidence type="ECO:0000256" key="7">
    <source>
        <dbReference type="ARBA" id="ARBA00022679"/>
    </source>
</evidence>
<evidence type="ECO:0000256" key="3">
    <source>
        <dbReference type="ARBA" id="ARBA00007739"/>
    </source>
</evidence>
<keyword evidence="6" id="KW-0328">Glycosyltransferase</keyword>
<keyword evidence="4" id="KW-0121">Carboxypeptidase</keyword>
<feature type="domain" description="Penicillin-binding protein transpeptidase" evidence="12">
    <location>
        <begin position="291"/>
        <end position="510"/>
    </location>
</feature>
<evidence type="ECO:0000256" key="8">
    <source>
        <dbReference type="ARBA" id="ARBA00022801"/>
    </source>
</evidence>
<dbReference type="NCBIfam" id="TIGR02073">
    <property type="entry name" value="PBP_1c"/>
    <property type="match status" value="1"/>
</dbReference>
<dbReference type="Pfam" id="PF00905">
    <property type="entry name" value="Transpeptidase"/>
    <property type="match status" value="1"/>
</dbReference>
<dbReference type="InterPro" id="IPR001460">
    <property type="entry name" value="PCN-bd_Tpept"/>
</dbReference>
<dbReference type="GO" id="GO:0008658">
    <property type="term" value="F:penicillin binding"/>
    <property type="evidence" value="ECO:0007669"/>
    <property type="project" value="InterPro"/>
</dbReference>
<accession>A0A8J7LXP2</accession>
<dbReference type="EMBL" id="JAEMHM010000002">
    <property type="protein sequence ID" value="MBJ6723451.1"/>
    <property type="molecule type" value="Genomic_DNA"/>
</dbReference>
<dbReference type="InterPro" id="IPR009647">
    <property type="entry name" value="PBP_C"/>
</dbReference>